<name>A0A916U001_9SPHI</name>
<reference evidence="3" key="1">
    <citation type="journal article" date="2014" name="Int. J. Syst. Evol. Microbiol.">
        <title>Complete genome sequence of Corynebacterium casei LMG S-19264T (=DSM 44701T), isolated from a smear-ripened cheese.</title>
        <authorList>
            <consortium name="US DOE Joint Genome Institute (JGI-PGF)"/>
            <person name="Walter F."/>
            <person name="Albersmeier A."/>
            <person name="Kalinowski J."/>
            <person name="Ruckert C."/>
        </authorList>
    </citation>
    <scope>NUCLEOTIDE SEQUENCE</scope>
    <source>
        <strain evidence="3">CGMCC 1.15343</strain>
    </source>
</reference>
<feature type="domain" description="Pyrroline-5-carboxylate reductase catalytic N-terminal" evidence="1">
    <location>
        <begin position="2"/>
        <end position="82"/>
    </location>
</feature>
<dbReference type="PANTHER" id="PTHR40459:SF1">
    <property type="entry name" value="CONSERVED HYPOTHETICAL ALANINE AND LEUCINE RICH PROTEIN"/>
    <property type="match status" value="1"/>
</dbReference>
<dbReference type="InterPro" id="IPR018931">
    <property type="entry name" value="DUF2520"/>
</dbReference>
<dbReference type="InterPro" id="IPR008927">
    <property type="entry name" value="6-PGluconate_DH-like_C_sf"/>
</dbReference>
<dbReference type="Gene3D" id="3.40.50.720">
    <property type="entry name" value="NAD(P)-binding Rossmann-like Domain"/>
    <property type="match status" value="1"/>
</dbReference>
<protein>
    <recommendedName>
        <fullName evidence="5">DUF2520 domain-containing protein</fullName>
    </recommendedName>
</protein>
<dbReference type="EMBL" id="BMIL01000001">
    <property type="protein sequence ID" value="GGC52515.1"/>
    <property type="molecule type" value="Genomic_DNA"/>
</dbReference>
<organism evidence="3 4">
    <name type="scientific">Pedobacter quisquiliarum</name>
    <dbReference type="NCBI Taxonomy" id="1834438"/>
    <lineage>
        <taxon>Bacteria</taxon>
        <taxon>Pseudomonadati</taxon>
        <taxon>Bacteroidota</taxon>
        <taxon>Sphingobacteriia</taxon>
        <taxon>Sphingobacteriales</taxon>
        <taxon>Sphingobacteriaceae</taxon>
        <taxon>Pedobacter</taxon>
    </lineage>
</organism>
<dbReference type="InterPro" id="IPR028939">
    <property type="entry name" value="P5C_Rdtase_cat_N"/>
</dbReference>
<dbReference type="InterPro" id="IPR036291">
    <property type="entry name" value="NAD(P)-bd_dom_sf"/>
</dbReference>
<dbReference type="AlphaFoldDB" id="A0A916U001"/>
<dbReference type="PANTHER" id="PTHR40459">
    <property type="entry name" value="CONSERVED HYPOTHETICAL ALANINE AND LEUCINE RICH PROTEIN"/>
    <property type="match status" value="1"/>
</dbReference>
<proteinExistence type="predicted"/>
<dbReference type="SUPFAM" id="SSF51735">
    <property type="entry name" value="NAD(P)-binding Rossmann-fold domains"/>
    <property type="match status" value="1"/>
</dbReference>
<evidence type="ECO:0000313" key="3">
    <source>
        <dbReference type="EMBL" id="GGC52515.1"/>
    </source>
</evidence>
<sequence length="253" mass="27548">MKIVFLGSGNVATHLAQSFKQAGQEVTQIWSKTEANARALAQTLGAVAITDLAELDIYADLYLIAVKDEAISDVAAALPKLAGVVAHTSGATSIDALQSPEHYGVFYPLQTFSKQKSIDLSDAPLCLEASDAKAMAVLQDAAKLISSASYPVDSEKRKLLHLSAVFACNFSNHLYQMGYSIMQQHGLDFEILKPLIMETARKVQNAVPFDVQTGPAVRGDEETMSKHLQLLEDRPDLQDIYKTLSESIKKTHL</sequence>
<keyword evidence="4" id="KW-1185">Reference proteome</keyword>
<dbReference type="Pfam" id="PF10728">
    <property type="entry name" value="DUF2520"/>
    <property type="match status" value="1"/>
</dbReference>
<dbReference type="Pfam" id="PF03807">
    <property type="entry name" value="F420_oxidored"/>
    <property type="match status" value="1"/>
</dbReference>
<evidence type="ECO:0000259" key="2">
    <source>
        <dbReference type="Pfam" id="PF10728"/>
    </source>
</evidence>
<dbReference type="Gene3D" id="1.10.1040.20">
    <property type="entry name" value="ProC-like, C-terminal domain"/>
    <property type="match status" value="1"/>
</dbReference>
<dbReference type="InterPro" id="IPR037108">
    <property type="entry name" value="TM1727-like_C_sf"/>
</dbReference>
<feature type="domain" description="DUF2520" evidence="2">
    <location>
        <begin position="124"/>
        <end position="248"/>
    </location>
</feature>
<reference evidence="3" key="2">
    <citation type="submission" date="2020-09" db="EMBL/GenBank/DDBJ databases">
        <authorList>
            <person name="Sun Q."/>
            <person name="Zhou Y."/>
        </authorList>
    </citation>
    <scope>NUCLEOTIDE SEQUENCE</scope>
    <source>
        <strain evidence="3">CGMCC 1.15343</strain>
    </source>
</reference>
<dbReference type="SUPFAM" id="SSF48179">
    <property type="entry name" value="6-phosphogluconate dehydrogenase C-terminal domain-like"/>
    <property type="match status" value="1"/>
</dbReference>
<evidence type="ECO:0000259" key="1">
    <source>
        <dbReference type="Pfam" id="PF03807"/>
    </source>
</evidence>
<accession>A0A916U001</accession>
<gene>
    <name evidence="3" type="ORF">GCM10011387_02530</name>
</gene>
<evidence type="ECO:0000313" key="4">
    <source>
        <dbReference type="Proteomes" id="UP000651668"/>
    </source>
</evidence>
<dbReference type="RefSeq" id="WP_188625006.1">
    <property type="nucleotide sequence ID" value="NZ_BMIL01000001.1"/>
</dbReference>
<evidence type="ECO:0008006" key="5">
    <source>
        <dbReference type="Google" id="ProtNLM"/>
    </source>
</evidence>
<comment type="caution">
    <text evidence="3">The sequence shown here is derived from an EMBL/GenBank/DDBJ whole genome shotgun (WGS) entry which is preliminary data.</text>
</comment>
<dbReference type="Proteomes" id="UP000651668">
    <property type="component" value="Unassembled WGS sequence"/>
</dbReference>